<evidence type="ECO:0000256" key="1">
    <source>
        <dbReference type="SAM" id="SignalP"/>
    </source>
</evidence>
<dbReference type="Proteomes" id="UP000549616">
    <property type="component" value="Unassembled WGS sequence"/>
</dbReference>
<feature type="chain" id="PRO_5032767404" evidence="1">
    <location>
        <begin position="29"/>
        <end position="418"/>
    </location>
</feature>
<proteinExistence type="predicted"/>
<accession>A0A853B0U4</accession>
<keyword evidence="3" id="KW-1185">Reference proteome</keyword>
<feature type="signal peptide" evidence="1">
    <location>
        <begin position="1"/>
        <end position="28"/>
    </location>
</feature>
<dbReference type="PANTHER" id="PTHR34853">
    <property type="match status" value="1"/>
</dbReference>
<dbReference type="GO" id="GO:0016042">
    <property type="term" value="P:lipid catabolic process"/>
    <property type="evidence" value="ECO:0007669"/>
    <property type="project" value="InterPro"/>
</dbReference>
<dbReference type="PIRSF" id="PIRSF029171">
    <property type="entry name" value="Esterase_LipA"/>
    <property type="match status" value="1"/>
</dbReference>
<gene>
    <name evidence="2" type="ORF">HNR02_002016</name>
</gene>
<dbReference type="SUPFAM" id="SSF53474">
    <property type="entry name" value="alpha/beta-Hydrolases"/>
    <property type="match status" value="1"/>
</dbReference>
<dbReference type="RefSeq" id="WP_179772892.1">
    <property type="nucleotide sequence ID" value="NZ_JACCFK010000001.1"/>
</dbReference>
<dbReference type="AlphaFoldDB" id="A0A853B0U4"/>
<protein>
    <submittedName>
        <fullName evidence="2">Pimeloyl-ACP methyl ester carboxylesterase</fullName>
    </submittedName>
</protein>
<evidence type="ECO:0000313" key="2">
    <source>
        <dbReference type="EMBL" id="NYI88693.1"/>
    </source>
</evidence>
<organism evidence="2 3">
    <name type="scientific">Amycolatopsis endophytica</name>
    <dbReference type="NCBI Taxonomy" id="860233"/>
    <lineage>
        <taxon>Bacteria</taxon>
        <taxon>Bacillati</taxon>
        <taxon>Actinomycetota</taxon>
        <taxon>Actinomycetes</taxon>
        <taxon>Pseudonocardiales</taxon>
        <taxon>Pseudonocardiaceae</taxon>
        <taxon>Amycolatopsis</taxon>
    </lineage>
</organism>
<keyword evidence="1" id="KW-0732">Signal</keyword>
<dbReference type="GO" id="GO:0004806">
    <property type="term" value="F:triacylglycerol lipase activity"/>
    <property type="evidence" value="ECO:0007669"/>
    <property type="project" value="InterPro"/>
</dbReference>
<dbReference type="Pfam" id="PF03583">
    <property type="entry name" value="LIP"/>
    <property type="match status" value="1"/>
</dbReference>
<dbReference type="EMBL" id="JACCFK010000001">
    <property type="protein sequence ID" value="NYI88693.1"/>
    <property type="molecule type" value="Genomic_DNA"/>
</dbReference>
<dbReference type="InterPro" id="IPR029058">
    <property type="entry name" value="AB_hydrolase_fold"/>
</dbReference>
<evidence type="ECO:0000313" key="3">
    <source>
        <dbReference type="Proteomes" id="UP000549616"/>
    </source>
</evidence>
<comment type="caution">
    <text evidence="2">The sequence shown here is derived from an EMBL/GenBank/DDBJ whole genome shotgun (WGS) entry which is preliminary data.</text>
</comment>
<reference evidence="2 3" key="1">
    <citation type="submission" date="2020-07" db="EMBL/GenBank/DDBJ databases">
        <title>Sequencing the genomes of 1000 actinobacteria strains.</title>
        <authorList>
            <person name="Klenk H.-P."/>
        </authorList>
    </citation>
    <scope>NUCLEOTIDE SEQUENCE [LARGE SCALE GENOMIC DNA]</scope>
    <source>
        <strain evidence="2 3">DSM 104006</strain>
    </source>
</reference>
<sequence length="418" mass="43623">MRLLHRRLAATVTAAVAVLSMTTVPAGASTGDFYAPPATLPGDNGDIIRHEPSQFFLDPVKLLPAAAQVQRIMYRSTNTHGDPIAVTGTVLTPKTPWRDGERPIIAYAPGTQGLGDQCAPSKALAAGQEYEGPFIAGLLARGWAVVVTDYEGLGTPGVHTYVNRKAEGYAVLDSIRAAQRLPGLPDDGPVAIAGYSQGGGASAAAAEMQPSYAPELDLQGAYAGAVPADLAAVGRSLDGAYAVGFLMFAVASVNYAYPELHITDVLNDRGKALEAQVETECTVESVVKHAFTRTADLTVDGRPISEYLAEEPYASVVAEQRIGLGKPTVPMYVVHSALDDIVPYEQGRTMARSWCDEGATVRFDTLAVPTHVGGAVAGYPAAFAWLEGRFAGRTAPSNCGSISGAQPPVTVAAGDGRA</sequence>
<dbReference type="InterPro" id="IPR005152">
    <property type="entry name" value="Lipase_secreted"/>
</dbReference>
<name>A0A853B0U4_9PSEU</name>
<dbReference type="PANTHER" id="PTHR34853:SF1">
    <property type="entry name" value="LIPASE 5"/>
    <property type="match status" value="1"/>
</dbReference>
<dbReference type="Gene3D" id="3.40.50.1820">
    <property type="entry name" value="alpha/beta hydrolase"/>
    <property type="match status" value="1"/>
</dbReference>
<dbReference type="Gene3D" id="1.10.260.130">
    <property type="match status" value="1"/>
</dbReference>